<evidence type="ECO:0000313" key="5">
    <source>
        <dbReference type="EMBL" id="CAB4911673.1"/>
    </source>
</evidence>
<proteinExistence type="predicted"/>
<sequence>MNAPICPNCGNEITRVVDVPYGWWEWNEGTGKYVLTTAATRVDVSPWVHTDCMTELRQFHPQNPVVPA</sequence>
<organism evidence="4">
    <name type="scientific">freshwater metagenome</name>
    <dbReference type="NCBI Taxonomy" id="449393"/>
    <lineage>
        <taxon>unclassified sequences</taxon>
        <taxon>metagenomes</taxon>
        <taxon>ecological metagenomes</taxon>
    </lineage>
</organism>
<accession>A0A6J7C621</accession>
<protein>
    <submittedName>
        <fullName evidence="4">Unannotated protein</fullName>
    </submittedName>
</protein>
<dbReference type="EMBL" id="CAFBMT010000001">
    <property type="protein sequence ID" value="CAB4911673.1"/>
    <property type="molecule type" value="Genomic_DNA"/>
</dbReference>
<dbReference type="EMBL" id="CAEZYF010000002">
    <property type="protein sequence ID" value="CAB4707921.1"/>
    <property type="molecule type" value="Genomic_DNA"/>
</dbReference>
<evidence type="ECO:0000313" key="3">
    <source>
        <dbReference type="EMBL" id="CAB4805482.1"/>
    </source>
</evidence>
<dbReference type="EMBL" id="CAFAAV010000018">
    <property type="protein sequence ID" value="CAB4805482.1"/>
    <property type="molecule type" value="Genomic_DNA"/>
</dbReference>
<dbReference type="EMBL" id="CAESGF010000002">
    <property type="protein sequence ID" value="CAB4362689.1"/>
    <property type="molecule type" value="Genomic_DNA"/>
</dbReference>
<evidence type="ECO:0000313" key="1">
    <source>
        <dbReference type="EMBL" id="CAB4362689.1"/>
    </source>
</evidence>
<dbReference type="EMBL" id="CAFBOL010000101">
    <property type="protein sequence ID" value="CAB5009231.1"/>
    <property type="molecule type" value="Genomic_DNA"/>
</dbReference>
<name>A0A6J7C621_9ZZZZ</name>
<dbReference type="EMBL" id="CAFBIY010000203">
    <property type="protein sequence ID" value="CAB4853120.1"/>
    <property type="molecule type" value="Genomic_DNA"/>
</dbReference>
<evidence type="ECO:0000313" key="2">
    <source>
        <dbReference type="EMBL" id="CAB4707921.1"/>
    </source>
</evidence>
<reference evidence="4" key="1">
    <citation type="submission" date="2020-05" db="EMBL/GenBank/DDBJ databases">
        <authorList>
            <person name="Chiriac C."/>
            <person name="Salcher M."/>
            <person name="Ghai R."/>
            <person name="Kavagutti S V."/>
        </authorList>
    </citation>
    <scope>NUCLEOTIDE SEQUENCE</scope>
</reference>
<gene>
    <name evidence="2" type="ORF">UFOPK2656_00472</name>
    <name evidence="3" type="ORF">UFOPK3099_00388</name>
    <name evidence="4" type="ORF">UFOPK3267_02644</name>
    <name evidence="5" type="ORF">UFOPK3651_00240</name>
    <name evidence="6" type="ORF">UFOPK3931_02713</name>
    <name evidence="1" type="ORF">UFOPK4189_00469</name>
</gene>
<evidence type="ECO:0000313" key="4">
    <source>
        <dbReference type="EMBL" id="CAB4853120.1"/>
    </source>
</evidence>
<evidence type="ECO:0000313" key="6">
    <source>
        <dbReference type="EMBL" id="CAB5009231.1"/>
    </source>
</evidence>
<dbReference type="AlphaFoldDB" id="A0A6J7C621"/>